<protein>
    <submittedName>
        <fullName evidence="2">Uncharacterized protein</fullName>
    </submittedName>
</protein>
<reference evidence="2" key="1">
    <citation type="submission" date="2023-01" db="EMBL/GenBank/DDBJ databases">
        <title>The diversity of Class Acidimicrobiia in South China Sea sediment environments and the proposal of Iamia marina sp. nov., a novel species of the genus Iamia.</title>
        <authorList>
            <person name="He Y."/>
            <person name="Tian X."/>
        </authorList>
    </citation>
    <scope>NUCLEOTIDE SEQUENCE</scope>
    <source>
        <strain evidence="2">DSM 19957</strain>
    </source>
</reference>
<dbReference type="RefSeq" id="WP_272735947.1">
    <property type="nucleotide sequence ID" value="NZ_CP116942.1"/>
</dbReference>
<evidence type="ECO:0000313" key="2">
    <source>
        <dbReference type="EMBL" id="WCO66424.1"/>
    </source>
</evidence>
<dbReference type="EMBL" id="CP116942">
    <property type="protein sequence ID" value="WCO66424.1"/>
    <property type="molecule type" value="Genomic_DNA"/>
</dbReference>
<organism evidence="2 3">
    <name type="scientific">Iamia majanohamensis</name>
    <dbReference type="NCBI Taxonomy" id="467976"/>
    <lineage>
        <taxon>Bacteria</taxon>
        <taxon>Bacillati</taxon>
        <taxon>Actinomycetota</taxon>
        <taxon>Acidimicrobiia</taxon>
        <taxon>Acidimicrobiales</taxon>
        <taxon>Iamiaceae</taxon>
        <taxon>Iamia</taxon>
    </lineage>
</organism>
<gene>
    <name evidence="2" type="ORF">PO878_18150</name>
</gene>
<evidence type="ECO:0000256" key="1">
    <source>
        <dbReference type="SAM" id="SignalP"/>
    </source>
</evidence>
<dbReference type="Proteomes" id="UP001216390">
    <property type="component" value="Chromosome"/>
</dbReference>
<feature type="signal peptide" evidence="1">
    <location>
        <begin position="1"/>
        <end position="27"/>
    </location>
</feature>
<dbReference type="KEGG" id="ima:PO878_18150"/>
<keyword evidence="1" id="KW-0732">Signal</keyword>
<dbReference type="AlphaFoldDB" id="A0AAE9Y4U2"/>
<keyword evidence="3" id="KW-1185">Reference proteome</keyword>
<sequence length="271" mass="28274">MRKVALTAFLALLATLFGLATGAPALACENDDGGALVGCGGTSPGAVTPGQTGTASSDGPPLPIDFEYYFDDAGEGVDAAPGYEEGCWGIRTVPEGEGTSYQEAVDQQAQQGENGVLWGNCRIEDTIDPAELAQILWERTVRPPPPTPLQVEPGRAVTGLRAYLEIGGEVPARQTIGTPIGPATFVMTPRYVVTWGDGATTETESQGVPWPGGPGEISHVYTDAGGVTVTVQAFWRTTWSLAGQGGDLPELPVPTEGSLDLPVEEYQVVTD</sequence>
<evidence type="ECO:0000313" key="3">
    <source>
        <dbReference type="Proteomes" id="UP001216390"/>
    </source>
</evidence>
<name>A0AAE9Y4U2_9ACTN</name>
<feature type="chain" id="PRO_5041998592" evidence="1">
    <location>
        <begin position="28"/>
        <end position="271"/>
    </location>
</feature>
<accession>A0AAE9Y4U2</accession>
<proteinExistence type="predicted"/>